<keyword evidence="5" id="KW-0560">Oxidoreductase</keyword>
<evidence type="ECO:0000256" key="1">
    <source>
        <dbReference type="ARBA" id="ARBA00001974"/>
    </source>
</evidence>
<dbReference type="InterPro" id="IPR050415">
    <property type="entry name" value="MRET"/>
</dbReference>
<comment type="cofactor">
    <cofactor evidence="1">
        <name>FAD</name>
        <dbReference type="ChEBI" id="CHEBI:57692"/>
    </cofactor>
</comment>
<dbReference type="InterPro" id="IPR017938">
    <property type="entry name" value="Riboflavin_synthase-like_b-brl"/>
</dbReference>
<reference evidence="10 11" key="1">
    <citation type="submission" date="2019-07" db="EMBL/GenBank/DDBJ databases">
        <title>New species of Amycolatopsis and Streptomyces.</title>
        <authorList>
            <person name="Duangmal K."/>
            <person name="Teo W.F.A."/>
            <person name="Lipun K."/>
        </authorList>
    </citation>
    <scope>NUCLEOTIDE SEQUENCE [LARGE SCALE GENOMIC DNA]</scope>
    <source>
        <strain evidence="10 11">JCM 30562</strain>
    </source>
</reference>
<gene>
    <name evidence="10" type="ORF">FNH06_07945</name>
</gene>
<dbReference type="CDD" id="cd06185">
    <property type="entry name" value="PDR_like"/>
    <property type="match status" value="1"/>
</dbReference>
<evidence type="ECO:0000259" key="9">
    <source>
        <dbReference type="PROSITE" id="PS51384"/>
    </source>
</evidence>
<evidence type="ECO:0000256" key="5">
    <source>
        <dbReference type="ARBA" id="ARBA00023002"/>
    </source>
</evidence>
<dbReference type="RefSeq" id="WP_144635940.1">
    <property type="nucleotide sequence ID" value="NZ_BNAX01000018.1"/>
</dbReference>
<dbReference type="PANTHER" id="PTHR47354:SF1">
    <property type="entry name" value="CARNITINE MONOOXYGENASE REDUCTASE SUBUNIT"/>
    <property type="match status" value="1"/>
</dbReference>
<dbReference type="SUPFAM" id="SSF54292">
    <property type="entry name" value="2Fe-2S ferredoxin-like"/>
    <property type="match status" value="1"/>
</dbReference>
<accession>A0A558AIP8</accession>
<evidence type="ECO:0000256" key="7">
    <source>
        <dbReference type="ARBA" id="ARBA00023014"/>
    </source>
</evidence>
<dbReference type="PROSITE" id="PS00197">
    <property type="entry name" value="2FE2S_FER_1"/>
    <property type="match status" value="1"/>
</dbReference>
<keyword evidence="6" id="KW-0408">Iron</keyword>
<dbReference type="AlphaFoldDB" id="A0A558AIP8"/>
<protein>
    <submittedName>
        <fullName evidence="10">Oxidoreductase</fullName>
    </submittedName>
</protein>
<feature type="domain" description="2Fe-2S ferredoxin-type" evidence="8">
    <location>
        <begin position="238"/>
        <end position="325"/>
    </location>
</feature>
<evidence type="ECO:0000313" key="11">
    <source>
        <dbReference type="Proteomes" id="UP000318578"/>
    </source>
</evidence>
<organism evidence="10 11">
    <name type="scientific">Amycolatopsis acidiphila</name>
    <dbReference type="NCBI Taxonomy" id="715473"/>
    <lineage>
        <taxon>Bacteria</taxon>
        <taxon>Bacillati</taxon>
        <taxon>Actinomycetota</taxon>
        <taxon>Actinomycetes</taxon>
        <taxon>Pseudonocardiales</taxon>
        <taxon>Pseudonocardiaceae</taxon>
        <taxon>Amycolatopsis</taxon>
    </lineage>
</organism>
<dbReference type="InterPro" id="IPR001433">
    <property type="entry name" value="OxRdtase_FAD/NAD-bd"/>
</dbReference>
<keyword evidence="3" id="KW-0001">2Fe-2S</keyword>
<keyword evidence="4" id="KW-0479">Metal-binding</keyword>
<dbReference type="InterPro" id="IPR036010">
    <property type="entry name" value="2Fe-2S_ferredoxin-like_sf"/>
</dbReference>
<evidence type="ECO:0000256" key="3">
    <source>
        <dbReference type="ARBA" id="ARBA00022714"/>
    </source>
</evidence>
<evidence type="ECO:0000256" key="4">
    <source>
        <dbReference type="ARBA" id="ARBA00022723"/>
    </source>
</evidence>
<dbReference type="PRINTS" id="PR00409">
    <property type="entry name" value="PHDIOXRDTASE"/>
</dbReference>
<dbReference type="GO" id="GO:0051537">
    <property type="term" value="F:2 iron, 2 sulfur cluster binding"/>
    <property type="evidence" value="ECO:0007669"/>
    <property type="project" value="UniProtKB-KW"/>
</dbReference>
<dbReference type="InterPro" id="IPR039261">
    <property type="entry name" value="FNR_nucleotide-bd"/>
</dbReference>
<sequence length="325" mass="35354">MPQEPSRPANGGADTVELLVRRVDRVGDDTIALVLADAAGRELPAWKPGAHIDLVLNETLTRQYSLCGDPDDRSAWRLGILREPKSRGGSEYLHDRVEPGSRLLARGPRNHFELRDSERYEFVAGGIGITPILPMIRQVAATGAEWRLLYGGRRRTSMAFLDELETYGDRVLVRPQDEFGLLDLTGFLADAPAGSAVYCCGPEPLIAATETVCAARPALRLHVERFTPVALPDDASDTEFEVECAESGLTVSVPPGTSILQAVREAGIEVLSSCSEGTCGTCETDVLEGTPEHRDSVLTPEERKAGESMMICVSRCRGRRLVLDL</sequence>
<dbReference type="CDD" id="cd00207">
    <property type="entry name" value="fer2"/>
    <property type="match status" value="1"/>
</dbReference>
<name>A0A558AIP8_9PSEU</name>
<dbReference type="GO" id="GO:0016491">
    <property type="term" value="F:oxidoreductase activity"/>
    <property type="evidence" value="ECO:0007669"/>
    <property type="project" value="UniProtKB-KW"/>
</dbReference>
<dbReference type="PANTHER" id="PTHR47354">
    <property type="entry name" value="NADH OXIDOREDUCTASE HCR"/>
    <property type="match status" value="1"/>
</dbReference>
<comment type="caution">
    <text evidence="10">The sequence shown here is derived from an EMBL/GenBank/DDBJ whole genome shotgun (WGS) entry which is preliminary data.</text>
</comment>
<dbReference type="InterPro" id="IPR006058">
    <property type="entry name" value="2Fe2S_fd_BS"/>
</dbReference>
<proteinExistence type="predicted"/>
<dbReference type="InterPro" id="IPR012675">
    <property type="entry name" value="Beta-grasp_dom_sf"/>
</dbReference>
<dbReference type="Gene3D" id="2.40.30.10">
    <property type="entry name" value="Translation factors"/>
    <property type="match status" value="1"/>
</dbReference>
<keyword evidence="2" id="KW-0285">Flavoprotein</keyword>
<dbReference type="InterPro" id="IPR017927">
    <property type="entry name" value="FAD-bd_FR_type"/>
</dbReference>
<dbReference type="PROSITE" id="PS51085">
    <property type="entry name" value="2FE2S_FER_2"/>
    <property type="match status" value="1"/>
</dbReference>
<dbReference type="Proteomes" id="UP000318578">
    <property type="component" value="Unassembled WGS sequence"/>
</dbReference>
<dbReference type="EMBL" id="VJZA01000008">
    <property type="protein sequence ID" value="TVT24119.1"/>
    <property type="molecule type" value="Genomic_DNA"/>
</dbReference>
<evidence type="ECO:0000313" key="10">
    <source>
        <dbReference type="EMBL" id="TVT24119.1"/>
    </source>
</evidence>
<keyword evidence="11" id="KW-1185">Reference proteome</keyword>
<dbReference type="PROSITE" id="PS51384">
    <property type="entry name" value="FAD_FR"/>
    <property type="match status" value="1"/>
</dbReference>
<dbReference type="InterPro" id="IPR001041">
    <property type="entry name" value="2Fe-2S_ferredoxin-type"/>
</dbReference>
<dbReference type="Gene3D" id="3.10.20.30">
    <property type="match status" value="1"/>
</dbReference>
<evidence type="ECO:0000256" key="6">
    <source>
        <dbReference type="ARBA" id="ARBA00023004"/>
    </source>
</evidence>
<evidence type="ECO:0000256" key="2">
    <source>
        <dbReference type="ARBA" id="ARBA00022630"/>
    </source>
</evidence>
<dbReference type="SUPFAM" id="SSF52343">
    <property type="entry name" value="Ferredoxin reductase-like, C-terminal NADP-linked domain"/>
    <property type="match status" value="1"/>
</dbReference>
<dbReference type="Pfam" id="PF00111">
    <property type="entry name" value="Fer2"/>
    <property type="match status" value="1"/>
</dbReference>
<keyword evidence="7" id="KW-0411">Iron-sulfur</keyword>
<dbReference type="Gene3D" id="3.40.50.80">
    <property type="entry name" value="Nucleotide-binding domain of ferredoxin-NADP reductase (FNR) module"/>
    <property type="match status" value="1"/>
</dbReference>
<dbReference type="OrthoDB" id="3807506at2"/>
<dbReference type="SUPFAM" id="SSF63380">
    <property type="entry name" value="Riboflavin synthase domain-like"/>
    <property type="match status" value="1"/>
</dbReference>
<dbReference type="Pfam" id="PF00175">
    <property type="entry name" value="NAD_binding_1"/>
    <property type="match status" value="1"/>
</dbReference>
<evidence type="ECO:0000259" key="8">
    <source>
        <dbReference type="PROSITE" id="PS51085"/>
    </source>
</evidence>
<dbReference type="GO" id="GO:0046872">
    <property type="term" value="F:metal ion binding"/>
    <property type="evidence" value="ECO:0007669"/>
    <property type="project" value="UniProtKB-KW"/>
</dbReference>
<feature type="domain" description="FAD-binding FR-type" evidence="9">
    <location>
        <begin position="13"/>
        <end position="115"/>
    </location>
</feature>